<evidence type="ECO:0000256" key="1">
    <source>
        <dbReference type="SAM" id="Phobius"/>
    </source>
</evidence>
<dbReference type="AlphaFoldDB" id="A0AA41UAG2"/>
<feature type="transmembrane region" description="Helical" evidence="1">
    <location>
        <begin position="333"/>
        <end position="354"/>
    </location>
</feature>
<dbReference type="GO" id="GO:0009103">
    <property type="term" value="P:lipopolysaccharide biosynthetic process"/>
    <property type="evidence" value="ECO:0007669"/>
    <property type="project" value="TreeGrafter"/>
</dbReference>
<feature type="transmembrane region" description="Helical" evidence="1">
    <location>
        <begin position="159"/>
        <end position="178"/>
    </location>
</feature>
<feature type="transmembrane region" description="Helical" evidence="1">
    <location>
        <begin position="83"/>
        <end position="106"/>
    </location>
</feature>
<evidence type="ECO:0000313" key="5">
    <source>
        <dbReference type="Proteomes" id="UP001165405"/>
    </source>
</evidence>
<dbReference type="InterPro" id="IPR050879">
    <property type="entry name" value="Acyltransferase_3"/>
</dbReference>
<dbReference type="RefSeq" id="WP_236087817.1">
    <property type="nucleotide sequence ID" value="NZ_JAKGSG010000013.1"/>
</dbReference>
<feature type="transmembrane region" description="Helical" evidence="1">
    <location>
        <begin position="185"/>
        <end position="205"/>
    </location>
</feature>
<keyword evidence="4" id="KW-0012">Acyltransferase</keyword>
<keyword evidence="4" id="KW-0808">Transferase</keyword>
<evidence type="ECO:0000259" key="3">
    <source>
        <dbReference type="Pfam" id="PF19040"/>
    </source>
</evidence>
<organism evidence="4 5">
    <name type="scientific">Antribacter soli</name>
    <dbReference type="NCBI Taxonomy" id="2910976"/>
    <lineage>
        <taxon>Bacteria</taxon>
        <taxon>Bacillati</taxon>
        <taxon>Actinomycetota</taxon>
        <taxon>Actinomycetes</taxon>
        <taxon>Micrococcales</taxon>
        <taxon>Promicromonosporaceae</taxon>
        <taxon>Antribacter</taxon>
    </lineage>
</organism>
<feature type="transmembrane region" description="Helical" evidence="1">
    <location>
        <begin position="244"/>
        <end position="260"/>
    </location>
</feature>
<evidence type="ECO:0000259" key="2">
    <source>
        <dbReference type="Pfam" id="PF01757"/>
    </source>
</evidence>
<feature type="transmembrane region" description="Helical" evidence="1">
    <location>
        <begin position="51"/>
        <end position="71"/>
    </location>
</feature>
<reference evidence="4" key="1">
    <citation type="submission" date="2022-01" db="EMBL/GenBank/DDBJ databases">
        <title>Antribacter sp. nov., isolated from Guizhou of China.</title>
        <authorList>
            <person name="Chengliang C."/>
            <person name="Ya Z."/>
        </authorList>
    </citation>
    <scope>NUCLEOTIDE SEQUENCE</scope>
    <source>
        <strain evidence="4">KLBMP 9083</strain>
    </source>
</reference>
<dbReference type="InterPro" id="IPR043968">
    <property type="entry name" value="SGNH"/>
</dbReference>
<feature type="domain" description="SGNH" evidence="3">
    <location>
        <begin position="463"/>
        <end position="681"/>
    </location>
</feature>
<protein>
    <submittedName>
        <fullName evidence="4">Acyltransferase</fullName>
    </submittedName>
</protein>
<accession>A0AA41UAG2</accession>
<feature type="transmembrane region" description="Helical" evidence="1">
    <location>
        <begin position="220"/>
        <end position="237"/>
    </location>
</feature>
<feature type="transmembrane region" description="Helical" evidence="1">
    <location>
        <begin position="310"/>
        <end position="327"/>
    </location>
</feature>
<feature type="domain" description="Acyltransferase 3" evidence="2">
    <location>
        <begin position="22"/>
        <end position="351"/>
    </location>
</feature>
<keyword evidence="1" id="KW-0472">Membrane</keyword>
<comment type="caution">
    <text evidence="4">The sequence shown here is derived from an EMBL/GenBank/DDBJ whole genome shotgun (WGS) entry which is preliminary data.</text>
</comment>
<feature type="transmembrane region" description="Helical" evidence="1">
    <location>
        <begin position="375"/>
        <end position="396"/>
    </location>
</feature>
<dbReference type="PANTHER" id="PTHR23028:SF53">
    <property type="entry name" value="ACYL_TRANSF_3 DOMAIN-CONTAINING PROTEIN"/>
    <property type="match status" value="1"/>
</dbReference>
<dbReference type="Pfam" id="PF19040">
    <property type="entry name" value="SGNH"/>
    <property type="match status" value="1"/>
</dbReference>
<keyword evidence="1" id="KW-1133">Transmembrane helix</keyword>
<dbReference type="GO" id="GO:0016747">
    <property type="term" value="F:acyltransferase activity, transferring groups other than amino-acyl groups"/>
    <property type="evidence" value="ECO:0007669"/>
    <property type="project" value="InterPro"/>
</dbReference>
<keyword evidence="1" id="KW-0812">Transmembrane</keyword>
<keyword evidence="5" id="KW-1185">Reference proteome</keyword>
<gene>
    <name evidence="4" type="ORF">L1785_03850</name>
</gene>
<dbReference type="Pfam" id="PF01757">
    <property type="entry name" value="Acyl_transf_3"/>
    <property type="match status" value="1"/>
</dbReference>
<dbReference type="InterPro" id="IPR002656">
    <property type="entry name" value="Acyl_transf_3_dom"/>
</dbReference>
<sequence length="691" mass="74020">MTPSGAGNGEIPAVAAPVEYRHDLDGLRAVAILLVAVYHVWVHRVSGGVDIFLLLSGYFVGGALVRGFAVGRPVELRTYVPRLARRLLPVLLVVLGVVVCASWIVLPRTRWADMSWETLASLGYWENWRLAASGQAYGAPDVLQSPLQHVWSLSVQGQLFGALPLVLLGVAALARGLAPESRTRLLRWAVAFLAVASFTYATVMVQLDQGFAYYDTAARAWEYLAGVLLSFGAGVRLARRWSALLGWLGLAIVLAAGVLVDGQAQFPGPQALVPLAGAALLVLSGGDGGSKGPGRILAWRPLSRAGRYAYAYYLWHWPVLVLTIAVRDRPVGWLAGTGVLVLSGLLAWATYHLVEASLRRAPAPRARVRWTWGSRVAFAVVVALGVGTVAAPAVWLQHVQALRGSASVAGDPAMLAKYPGALAVVDPKDYTYDASLPPIPDPVAASEDKVRAVFEACGTPAGDANVTVCSWGDLDAERVVTVVGGSHAEQWIDALAAIGEEEGFRVDSVIKWACALFDGTEGVEELLVDPTCRQWNRDVFRLLERRVPDVVFTTATRPATDGETSKEKVPGAYVAAWERLARSGIRTVAVRDTPWTGTDPVACVAEVGSGSPSCQVARSAVLDEVSPLELFEPPAGTVFLDLDDVLCPDDSCPFVQGGRIVYRDQHHLTATYATSVAPVLRDRLGPALGWW</sequence>
<evidence type="ECO:0000313" key="4">
    <source>
        <dbReference type="EMBL" id="MCF4120104.1"/>
    </source>
</evidence>
<dbReference type="GO" id="GO:0016020">
    <property type="term" value="C:membrane"/>
    <property type="evidence" value="ECO:0007669"/>
    <property type="project" value="TreeGrafter"/>
</dbReference>
<dbReference type="PANTHER" id="PTHR23028">
    <property type="entry name" value="ACETYLTRANSFERASE"/>
    <property type="match status" value="1"/>
</dbReference>
<dbReference type="EMBL" id="JAKGSG010000013">
    <property type="protein sequence ID" value="MCF4120104.1"/>
    <property type="molecule type" value="Genomic_DNA"/>
</dbReference>
<dbReference type="Proteomes" id="UP001165405">
    <property type="component" value="Unassembled WGS sequence"/>
</dbReference>
<name>A0AA41UAG2_9MICO</name>
<proteinExistence type="predicted"/>
<feature type="transmembrane region" description="Helical" evidence="1">
    <location>
        <begin position="272"/>
        <end position="289"/>
    </location>
</feature>